<protein>
    <recommendedName>
        <fullName evidence="9">Glucose-methanol-choline oxidoreductase N-terminal domain-containing protein</fullName>
    </recommendedName>
</protein>
<dbReference type="SUPFAM" id="SSF54373">
    <property type="entry name" value="FAD-linked reductases, C-terminal domain"/>
    <property type="match status" value="1"/>
</dbReference>
<dbReference type="EMBL" id="JAUJFL010000001">
    <property type="protein sequence ID" value="KAK2615992.1"/>
    <property type="molecule type" value="Genomic_DNA"/>
</dbReference>
<dbReference type="Gene3D" id="4.10.450.10">
    <property type="entry name" value="Glucose Oxidase, domain 2"/>
    <property type="match status" value="1"/>
</dbReference>
<accession>A0AAD9W9G0</accession>
<keyword evidence="11" id="KW-1185">Reference proteome</keyword>
<dbReference type="Gene3D" id="3.30.560.10">
    <property type="entry name" value="Glucose Oxidase, domain 3"/>
    <property type="match status" value="1"/>
</dbReference>
<dbReference type="PIRSF" id="PIRSF000137">
    <property type="entry name" value="Alcohol_oxidase"/>
    <property type="match status" value="1"/>
</dbReference>
<dbReference type="GO" id="GO:0016614">
    <property type="term" value="F:oxidoreductase activity, acting on CH-OH group of donors"/>
    <property type="evidence" value="ECO:0007669"/>
    <property type="project" value="InterPro"/>
</dbReference>
<keyword evidence="3" id="KW-0285">Flavoprotein</keyword>
<proteinExistence type="inferred from homology"/>
<dbReference type="PROSITE" id="PS00624">
    <property type="entry name" value="GMC_OXRED_2"/>
    <property type="match status" value="1"/>
</dbReference>
<keyword evidence="4 7" id="KW-0274">FAD</keyword>
<keyword evidence="8" id="KW-0732">Signal</keyword>
<evidence type="ECO:0000256" key="7">
    <source>
        <dbReference type="PIRSR" id="PIRSR000137-2"/>
    </source>
</evidence>
<evidence type="ECO:0000256" key="4">
    <source>
        <dbReference type="ARBA" id="ARBA00022827"/>
    </source>
</evidence>
<evidence type="ECO:0000256" key="2">
    <source>
        <dbReference type="ARBA" id="ARBA00010790"/>
    </source>
</evidence>
<dbReference type="InterPro" id="IPR027424">
    <property type="entry name" value="Glucose_Oxidase_domain_2"/>
</dbReference>
<sequence length="613" mass="65633">MLVYLLATIVSKAVAASRPLTNSSFDFIVVGGGTSGLVVANRLSESPDVQVLVIEAGYSALDNVNSTFPELNGSEDAIDWHYQSAPQIYAYDRIEPLPGGRGIGGSSLINADNERLGMVYTRAESTQIDAWEEVGNQGWSWDALFPYYKKSQHLIPPGPRATEGGVSYEPASHGFQGPVNIGWPRFELVSKYLPALNESYAKLGVPWNVDPAGGATGGFGTYPWEKTPGNDTYPDVRADAGRSYYYPYQDRANLHMMSGTTALNLLWASGGDDHVVAGAVQVQTDSGETLVINATQEIILAAGTYRTPALLEYSGVGNPRILSKYGINNTIDLPGVGENLNDQIRNILNFNISSGDTYNGTTSAVAYVTVDDLYGSNASDFTSSVQAALPSYAAAIAARNSNATSESDVLDFLRVQARMLFDAGTPAMELRHLSGGGNLSCEFWGTMPFARGSVHINSTAPPPTGAGAAVAPLPLADPAYWMFDYDTSLQVAASRYVRKLYLHTAPLRGLVASEGYPGLGAVAEDASDEAWARWSKQHMRSAYHGIGSAIMLPREKGGVVDSRCKVYGTSNVRVVDASIIPFQTNGHTSSTVYAVAERCSDLIKSDLGIISRL</sequence>
<feature type="binding site" evidence="7">
    <location>
        <begin position="110"/>
        <end position="119"/>
    </location>
    <ligand>
        <name>FAD</name>
        <dbReference type="ChEBI" id="CHEBI:57692"/>
    </ligand>
</feature>
<keyword evidence="5" id="KW-0560">Oxidoreductase</keyword>
<dbReference type="Proteomes" id="UP001265746">
    <property type="component" value="Unassembled WGS sequence"/>
</dbReference>
<feature type="binding site" evidence="7">
    <location>
        <begin position="34"/>
        <end position="35"/>
    </location>
    <ligand>
        <name>FAD</name>
        <dbReference type="ChEBI" id="CHEBI:57692"/>
    </ligand>
</feature>
<evidence type="ECO:0000256" key="1">
    <source>
        <dbReference type="ARBA" id="ARBA00001974"/>
    </source>
</evidence>
<dbReference type="InterPro" id="IPR012132">
    <property type="entry name" value="GMC_OxRdtase"/>
</dbReference>
<dbReference type="InterPro" id="IPR000172">
    <property type="entry name" value="GMC_OxRdtase_N"/>
</dbReference>
<evidence type="ECO:0000313" key="10">
    <source>
        <dbReference type="EMBL" id="KAK2615992.1"/>
    </source>
</evidence>
<dbReference type="AlphaFoldDB" id="A0AAD9W9G0"/>
<evidence type="ECO:0000256" key="5">
    <source>
        <dbReference type="ARBA" id="ARBA00023002"/>
    </source>
</evidence>
<feature type="domain" description="Glucose-methanol-choline oxidoreductase N-terminal" evidence="9">
    <location>
        <begin position="303"/>
        <end position="317"/>
    </location>
</feature>
<comment type="similarity">
    <text evidence="2">Belongs to the GMC oxidoreductase family.</text>
</comment>
<feature type="active site" description="Proton acceptor" evidence="6">
    <location>
        <position position="587"/>
    </location>
</feature>
<dbReference type="Pfam" id="PF00732">
    <property type="entry name" value="GMC_oxred_N"/>
    <property type="match status" value="1"/>
</dbReference>
<reference evidence="10" key="1">
    <citation type="submission" date="2023-06" db="EMBL/GenBank/DDBJ databases">
        <authorList>
            <person name="Noh H."/>
        </authorList>
    </citation>
    <scope>NUCLEOTIDE SEQUENCE</scope>
    <source>
        <strain evidence="10">DUCC20226</strain>
    </source>
</reference>
<dbReference type="Gene3D" id="3.50.50.60">
    <property type="entry name" value="FAD/NAD(P)-binding domain"/>
    <property type="match status" value="1"/>
</dbReference>
<evidence type="ECO:0000256" key="8">
    <source>
        <dbReference type="SAM" id="SignalP"/>
    </source>
</evidence>
<dbReference type="InterPro" id="IPR036188">
    <property type="entry name" value="FAD/NAD-bd_sf"/>
</dbReference>
<dbReference type="GO" id="GO:0050660">
    <property type="term" value="F:flavin adenine dinucleotide binding"/>
    <property type="evidence" value="ECO:0007669"/>
    <property type="project" value="InterPro"/>
</dbReference>
<dbReference type="PANTHER" id="PTHR11552:SF201">
    <property type="entry name" value="GLUCOSE-METHANOL-CHOLINE OXIDOREDUCTASE N-TERMINAL DOMAIN-CONTAINING PROTEIN"/>
    <property type="match status" value="1"/>
</dbReference>
<comment type="caution">
    <text evidence="10">The sequence shown here is derived from an EMBL/GenBank/DDBJ whole genome shotgun (WGS) entry which is preliminary data.</text>
</comment>
<evidence type="ECO:0000313" key="11">
    <source>
        <dbReference type="Proteomes" id="UP001265746"/>
    </source>
</evidence>
<feature type="chain" id="PRO_5041944503" description="Glucose-methanol-choline oxidoreductase N-terminal domain-containing protein" evidence="8">
    <location>
        <begin position="17"/>
        <end position="613"/>
    </location>
</feature>
<dbReference type="InterPro" id="IPR007867">
    <property type="entry name" value="GMC_OxRtase_C"/>
</dbReference>
<evidence type="ECO:0000256" key="6">
    <source>
        <dbReference type="PIRSR" id="PIRSR000137-1"/>
    </source>
</evidence>
<organism evidence="10 11">
    <name type="scientific">Phomopsis amygdali</name>
    <name type="common">Fusicoccum amygdali</name>
    <dbReference type="NCBI Taxonomy" id="1214568"/>
    <lineage>
        <taxon>Eukaryota</taxon>
        <taxon>Fungi</taxon>
        <taxon>Dikarya</taxon>
        <taxon>Ascomycota</taxon>
        <taxon>Pezizomycotina</taxon>
        <taxon>Sordariomycetes</taxon>
        <taxon>Sordariomycetidae</taxon>
        <taxon>Diaporthales</taxon>
        <taxon>Diaporthaceae</taxon>
        <taxon>Diaporthe</taxon>
    </lineage>
</organism>
<evidence type="ECO:0000256" key="3">
    <source>
        <dbReference type="ARBA" id="ARBA00022630"/>
    </source>
</evidence>
<evidence type="ECO:0000259" key="9">
    <source>
        <dbReference type="PROSITE" id="PS00624"/>
    </source>
</evidence>
<dbReference type="PANTHER" id="PTHR11552">
    <property type="entry name" value="GLUCOSE-METHANOL-CHOLINE GMC OXIDOREDUCTASE"/>
    <property type="match status" value="1"/>
</dbReference>
<dbReference type="SUPFAM" id="SSF51905">
    <property type="entry name" value="FAD/NAD(P)-binding domain"/>
    <property type="match status" value="1"/>
</dbReference>
<feature type="active site" description="Proton donor" evidence="6">
    <location>
        <position position="544"/>
    </location>
</feature>
<feature type="signal peptide" evidence="8">
    <location>
        <begin position="1"/>
        <end position="16"/>
    </location>
</feature>
<gene>
    <name evidence="10" type="ORF">N8I77_002712</name>
</gene>
<dbReference type="Pfam" id="PF05199">
    <property type="entry name" value="GMC_oxred_C"/>
    <property type="match status" value="1"/>
</dbReference>
<name>A0AAD9W9G0_PHOAM</name>
<comment type="cofactor">
    <cofactor evidence="1 7">
        <name>FAD</name>
        <dbReference type="ChEBI" id="CHEBI:57692"/>
    </cofactor>
</comment>